<evidence type="ECO:0000313" key="1">
    <source>
        <dbReference type="EMBL" id="MQO93817.1"/>
    </source>
</evidence>
<gene>
    <name evidence="1" type="ORF">F7D31_14345</name>
</gene>
<dbReference type="AlphaFoldDB" id="A0AA90VLR2"/>
<sequence>MAYTVNAAFAQFIQDEVELDKMQTKTARNSRDWLLSNIENLAQNKKIPRLYGGKSINHGSFARNTKIRPLDDIDLMVCYSGTGGVYHIVEENECYTISFSDGIQVLSNLCDEQGMLNSRKVIENLKGALADISGYAKADIHRNQEAATLQLTSYPWNFDIVPCFITTSDFYLIPDGKGNWKKTDPRIDQQRITKINQTNNGQLLGLIRLMKYWKKKKWGNRISSYMFETMILDYVACHSLSGCISQDVSSLLAYLSNAIKKPVYDYKNIQGNLNNLSIADKNELAAIAKNDWTLAFQAIIRNTDRFENISTAISLWKKIFGDKFPNYGK</sequence>
<dbReference type="SUPFAM" id="SSF81301">
    <property type="entry name" value="Nucleotidyltransferase"/>
    <property type="match status" value="1"/>
</dbReference>
<dbReference type="RefSeq" id="WP_153139791.1">
    <property type="nucleotide sequence ID" value="NZ_VZAP01000176.1"/>
</dbReference>
<dbReference type="Gene3D" id="3.30.460.90">
    <property type="match status" value="1"/>
</dbReference>
<organism evidence="1 2">
    <name type="scientific">Segatella copri</name>
    <dbReference type="NCBI Taxonomy" id="165179"/>
    <lineage>
        <taxon>Bacteria</taxon>
        <taxon>Pseudomonadati</taxon>
        <taxon>Bacteroidota</taxon>
        <taxon>Bacteroidia</taxon>
        <taxon>Bacteroidales</taxon>
        <taxon>Prevotellaceae</taxon>
        <taxon>Segatella</taxon>
    </lineage>
</organism>
<evidence type="ECO:0000313" key="2">
    <source>
        <dbReference type="Proteomes" id="UP000421283"/>
    </source>
</evidence>
<name>A0AA90VLR2_9BACT</name>
<proteinExistence type="predicted"/>
<dbReference type="InterPro" id="IPR043519">
    <property type="entry name" value="NT_sf"/>
</dbReference>
<dbReference type="Proteomes" id="UP000421283">
    <property type="component" value="Unassembled WGS sequence"/>
</dbReference>
<dbReference type="EMBL" id="VZAP01000176">
    <property type="protein sequence ID" value="MQO93817.1"/>
    <property type="molecule type" value="Genomic_DNA"/>
</dbReference>
<accession>A0AA90VLR2</accession>
<protein>
    <submittedName>
        <fullName evidence="1">Nucleotidyltransferase</fullName>
    </submittedName>
</protein>
<reference evidence="2" key="1">
    <citation type="submission" date="2019-09" db="EMBL/GenBank/DDBJ databases">
        <title>Distinct polysaccharide growth profiles of human intestinal Prevotella copri isolates.</title>
        <authorList>
            <person name="Fehlner-Peach H."/>
            <person name="Magnabosco C."/>
            <person name="Raghavan V."/>
            <person name="Scher J.U."/>
            <person name="Tett A."/>
            <person name="Cox L.M."/>
            <person name="Gottsegen C."/>
            <person name="Watters A."/>
            <person name="Wiltshire- Gordon J.D."/>
            <person name="Segata N."/>
            <person name="Bonneau R."/>
            <person name="Littman D.R."/>
        </authorList>
    </citation>
    <scope>NUCLEOTIDE SEQUENCE [LARGE SCALE GENOMIC DNA]</scope>
    <source>
        <strain evidence="2">iAU3127</strain>
    </source>
</reference>
<comment type="caution">
    <text evidence="1">The sequence shown here is derived from an EMBL/GenBank/DDBJ whole genome shotgun (WGS) entry which is preliminary data.</text>
</comment>